<evidence type="ECO:0000313" key="1">
    <source>
        <dbReference type="EMBL" id="MBX58003.1"/>
    </source>
</evidence>
<organism evidence="1">
    <name type="scientific">Rhizophora mucronata</name>
    <name type="common">Asiatic mangrove</name>
    <dbReference type="NCBI Taxonomy" id="61149"/>
    <lineage>
        <taxon>Eukaryota</taxon>
        <taxon>Viridiplantae</taxon>
        <taxon>Streptophyta</taxon>
        <taxon>Embryophyta</taxon>
        <taxon>Tracheophyta</taxon>
        <taxon>Spermatophyta</taxon>
        <taxon>Magnoliopsida</taxon>
        <taxon>eudicotyledons</taxon>
        <taxon>Gunneridae</taxon>
        <taxon>Pentapetalae</taxon>
        <taxon>rosids</taxon>
        <taxon>fabids</taxon>
        <taxon>Malpighiales</taxon>
        <taxon>Rhizophoraceae</taxon>
        <taxon>Rhizophora</taxon>
    </lineage>
</organism>
<reference evidence="1" key="1">
    <citation type="submission" date="2018-02" db="EMBL/GenBank/DDBJ databases">
        <title>Rhizophora mucronata_Transcriptome.</title>
        <authorList>
            <person name="Meera S.P."/>
            <person name="Sreeshan A."/>
            <person name="Augustine A."/>
        </authorList>
    </citation>
    <scope>NUCLEOTIDE SEQUENCE</scope>
    <source>
        <tissue evidence="1">Leaf</tissue>
    </source>
</reference>
<protein>
    <submittedName>
        <fullName evidence="1">Uncharacterized protein</fullName>
    </submittedName>
</protein>
<accession>A0A2P2PTL3</accession>
<sequence length="12" mass="1360">MEHGKILAQFSV</sequence>
<name>A0A2P2PTL3_RHIMU</name>
<dbReference type="EMBL" id="GGEC01077519">
    <property type="protein sequence ID" value="MBX58003.1"/>
    <property type="molecule type" value="Transcribed_RNA"/>
</dbReference>
<proteinExistence type="predicted"/>